<evidence type="ECO:0000256" key="3">
    <source>
        <dbReference type="ARBA" id="ARBA00022692"/>
    </source>
</evidence>
<comment type="caution">
    <text evidence="7">The sequence shown here is derived from an EMBL/GenBank/DDBJ whole genome shotgun (WGS) entry which is preliminary data.</text>
</comment>
<evidence type="ECO:0000256" key="1">
    <source>
        <dbReference type="ARBA" id="ARBA00004651"/>
    </source>
</evidence>
<feature type="transmembrane region" description="Helical" evidence="6">
    <location>
        <begin position="76"/>
        <end position="97"/>
    </location>
</feature>
<evidence type="ECO:0000256" key="5">
    <source>
        <dbReference type="ARBA" id="ARBA00023136"/>
    </source>
</evidence>
<evidence type="ECO:0000313" key="8">
    <source>
        <dbReference type="Proteomes" id="UP000215509"/>
    </source>
</evidence>
<proteinExistence type="predicted"/>
<organism evidence="7 8">
    <name type="scientific">Paenibacillus rigui</name>
    <dbReference type="NCBI Taxonomy" id="554312"/>
    <lineage>
        <taxon>Bacteria</taxon>
        <taxon>Bacillati</taxon>
        <taxon>Bacillota</taxon>
        <taxon>Bacilli</taxon>
        <taxon>Bacillales</taxon>
        <taxon>Paenibacillaceae</taxon>
        <taxon>Paenibacillus</taxon>
    </lineage>
</organism>
<dbReference type="Pfam" id="PF03899">
    <property type="entry name" value="ATP-synt_I"/>
    <property type="match status" value="1"/>
</dbReference>
<reference evidence="7 8" key="1">
    <citation type="submission" date="2017-07" db="EMBL/GenBank/DDBJ databases">
        <title>Genome sequencing and assembly of Paenibacillus rigui.</title>
        <authorList>
            <person name="Mayilraj S."/>
        </authorList>
    </citation>
    <scope>NUCLEOTIDE SEQUENCE [LARGE SCALE GENOMIC DNA]</scope>
    <source>
        <strain evidence="7 8">JCM 16352</strain>
    </source>
</reference>
<keyword evidence="5 6" id="KW-0472">Membrane</keyword>
<dbReference type="EMBL" id="NMQW01000015">
    <property type="protein sequence ID" value="OXM86412.1"/>
    <property type="molecule type" value="Genomic_DNA"/>
</dbReference>
<evidence type="ECO:0000256" key="4">
    <source>
        <dbReference type="ARBA" id="ARBA00022989"/>
    </source>
</evidence>
<keyword evidence="3 6" id="KW-0812">Transmembrane</keyword>
<dbReference type="RefSeq" id="WP_094014868.1">
    <property type="nucleotide sequence ID" value="NZ_NMQW01000015.1"/>
</dbReference>
<feature type="transmembrane region" description="Helical" evidence="6">
    <location>
        <begin position="35"/>
        <end position="55"/>
    </location>
</feature>
<keyword evidence="2" id="KW-1003">Cell membrane</keyword>
<evidence type="ECO:0000313" key="7">
    <source>
        <dbReference type="EMBL" id="OXM86412.1"/>
    </source>
</evidence>
<dbReference type="GO" id="GO:0005886">
    <property type="term" value="C:plasma membrane"/>
    <property type="evidence" value="ECO:0007669"/>
    <property type="project" value="UniProtKB-SubCell"/>
</dbReference>
<comment type="subcellular location">
    <subcellularLocation>
        <location evidence="1">Cell membrane</location>
        <topology evidence="1">Multi-pass membrane protein</topology>
    </subcellularLocation>
</comment>
<protein>
    <recommendedName>
        <fullName evidence="9">ATP synthase subunit I</fullName>
    </recommendedName>
</protein>
<evidence type="ECO:0008006" key="9">
    <source>
        <dbReference type="Google" id="ProtNLM"/>
    </source>
</evidence>
<feature type="transmembrane region" description="Helical" evidence="6">
    <location>
        <begin position="109"/>
        <end position="127"/>
    </location>
</feature>
<dbReference type="Proteomes" id="UP000215509">
    <property type="component" value="Unassembled WGS sequence"/>
</dbReference>
<keyword evidence="4 6" id="KW-1133">Transmembrane helix</keyword>
<dbReference type="InterPro" id="IPR005598">
    <property type="entry name" value="ATP_synth_I"/>
</dbReference>
<gene>
    <name evidence="7" type="ORF">CF651_10805</name>
</gene>
<keyword evidence="8" id="KW-1185">Reference proteome</keyword>
<evidence type="ECO:0000256" key="2">
    <source>
        <dbReference type="ARBA" id="ARBA00022475"/>
    </source>
</evidence>
<name>A0A229USM8_9BACL</name>
<sequence length="133" mass="14712">MDEFSAHLKTVQNVFYFFLSFCLVIWAVFVEFRPYAAGVMLGACASMINAKYLAWKIRKLSDKVIAASSAKQKGPYRGNIGFLTRGAIAALAGIAAVRYPQYFSLPTTIVGYFFVQLATLVLGIISIKRSKPQ</sequence>
<dbReference type="OrthoDB" id="2678639at2"/>
<accession>A0A229USM8</accession>
<evidence type="ECO:0000256" key="6">
    <source>
        <dbReference type="SAM" id="Phobius"/>
    </source>
</evidence>
<feature type="transmembrane region" description="Helical" evidence="6">
    <location>
        <begin position="12"/>
        <end position="29"/>
    </location>
</feature>
<dbReference type="AlphaFoldDB" id="A0A229USM8"/>